<evidence type="ECO:0000313" key="3">
    <source>
        <dbReference type="Proteomes" id="UP000585226"/>
    </source>
</evidence>
<evidence type="ECO:0000313" key="2">
    <source>
        <dbReference type="EMBL" id="NWE90611.1"/>
    </source>
</evidence>
<feature type="signal peptide" evidence="1">
    <location>
        <begin position="1"/>
        <end position="25"/>
    </location>
</feature>
<dbReference type="EMBL" id="JACASD010000055">
    <property type="protein sequence ID" value="NWE90611.1"/>
    <property type="molecule type" value="Genomic_DNA"/>
</dbReference>
<proteinExistence type="predicted"/>
<dbReference type="Proteomes" id="UP000585226">
    <property type="component" value="Unassembled WGS sequence"/>
</dbReference>
<evidence type="ECO:0000256" key="1">
    <source>
        <dbReference type="SAM" id="SignalP"/>
    </source>
</evidence>
<accession>A0A7Y8KIE0</accession>
<dbReference type="AlphaFoldDB" id="A0A7Y8KIE0"/>
<dbReference type="RefSeq" id="WP_177112273.1">
    <property type="nucleotide sequence ID" value="NZ_JACASB010000016.1"/>
</dbReference>
<comment type="caution">
    <text evidence="2">The sequence shown here is derived from an EMBL/GenBank/DDBJ whole genome shotgun (WGS) entry which is preliminary data.</text>
</comment>
<dbReference type="InterPro" id="IPR048133">
    <property type="entry name" value="PraA/PraB-like"/>
</dbReference>
<dbReference type="NCBIfam" id="NF041561">
    <property type="entry name" value="PraA"/>
    <property type="match status" value="1"/>
</dbReference>
<keyword evidence="1" id="KW-0732">Signal</keyword>
<gene>
    <name evidence="2" type="ORF">HX893_21010</name>
</gene>
<sequence>MKSFKTLVSLTALTVCMGAASMANAYSITPINTDFTAPGTITVKSPSSFQAAVNCTATFAGRVDGAGVAKINTVTVSGGGLCNLPQITGLPWTLTATGPNGTLSGTVSNVGYTIASTFLYPASNCGPSTINVGYNGSALTASNQTLSGSCTVVSLSVTPSPALTIIP</sequence>
<name>A0A7Y8KIE0_9PSED</name>
<dbReference type="NCBIfam" id="NF041562">
    <property type="entry name" value="PraB"/>
    <property type="match status" value="1"/>
</dbReference>
<feature type="chain" id="PRO_5031525760" evidence="1">
    <location>
        <begin position="26"/>
        <end position="167"/>
    </location>
</feature>
<protein>
    <submittedName>
        <fullName evidence="2">Protein activator of alkane oxidation PraB</fullName>
    </submittedName>
</protein>
<reference evidence="2 3" key="1">
    <citation type="submission" date="2020-04" db="EMBL/GenBank/DDBJ databases">
        <title>Molecular characterization of pseudomonads from Agaricus bisporus reveal novel blotch 2 pathogens in Western Europe.</title>
        <authorList>
            <person name="Taparia T."/>
            <person name="Krijger M."/>
            <person name="Haynes E."/>
            <person name="Elpinstone J.G."/>
            <person name="Noble R."/>
            <person name="Van Der Wolf J."/>
        </authorList>
    </citation>
    <scope>NUCLEOTIDE SEQUENCE [LARGE SCALE GENOMIC DNA]</scope>
    <source>
        <strain evidence="2 3">P8021</strain>
    </source>
</reference>
<organism evidence="2 3">
    <name type="scientific">Pseudomonas reactans</name>
    <dbReference type="NCBI Taxonomy" id="117680"/>
    <lineage>
        <taxon>Bacteria</taxon>
        <taxon>Pseudomonadati</taxon>
        <taxon>Pseudomonadota</taxon>
        <taxon>Gammaproteobacteria</taxon>
        <taxon>Pseudomonadales</taxon>
        <taxon>Pseudomonadaceae</taxon>
        <taxon>Pseudomonas</taxon>
    </lineage>
</organism>